<accession>A0A0K0FEF1</accession>
<evidence type="ECO:0000313" key="2">
    <source>
        <dbReference type="WBParaSite" id="SVE_0723100.1"/>
    </source>
</evidence>
<name>A0A0K0FEF1_STRVS</name>
<proteinExistence type="predicted"/>
<dbReference type="AlphaFoldDB" id="A0A0K0FEF1"/>
<reference evidence="1" key="1">
    <citation type="submission" date="2014-07" db="EMBL/GenBank/DDBJ databases">
        <authorList>
            <person name="Martin A.A"/>
            <person name="De Silva N."/>
        </authorList>
    </citation>
    <scope>NUCLEOTIDE SEQUENCE</scope>
</reference>
<keyword evidence="1" id="KW-1185">Reference proteome</keyword>
<organism evidence="1 2">
    <name type="scientific">Strongyloides venezuelensis</name>
    <name type="common">Threadworm</name>
    <dbReference type="NCBI Taxonomy" id="75913"/>
    <lineage>
        <taxon>Eukaryota</taxon>
        <taxon>Metazoa</taxon>
        <taxon>Ecdysozoa</taxon>
        <taxon>Nematoda</taxon>
        <taxon>Chromadorea</taxon>
        <taxon>Rhabditida</taxon>
        <taxon>Tylenchina</taxon>
        <taxon>Panagrolaimomorpha</taxon>
        <taxon>Strongyloidoidea</taxon>
        <taxon>Strongyloididae</taxon>
        <taxon>Strongyloides</taxon>
    </lineage>
</organism>
<protein>
    <submittedName>
        <fullName evidence="2">Transposase</fullName>
    </submittedName>
</protein>
<evidence type="ECO:0000313" key="1">
    <source>
        <dbReference type="Proteomes" id="UP000035680"/>
    </source>
</evidence>
<reference evidence="2" key="2">
    <citation type="submission" date="2015-08" db="UniProtKB">
        <authorList>
            <consortium name="WormBaseParasite"/>
        </authorList>
    </citation>
    <scope>IDENTIFICATION</scope>
</reference>
<dbReference type="WBParaSite" id="SVE_0723100.1">
    <property type="protein sequence ID" value="SVE_0723100.1"/>
    <property type="gene ID" value="SVE_0723100"/>
</dbReference>
<sequence>MSKHKRDSISPFDNNFLTDRECEEIYLNIDYVKSKGKKRSIADERIENGGSHYGKRVKANRKITTDNRSLVYGITAADQKNKRCSDVNSDGDIVDENNSSFNSSQFHILGVARCTDGMSSQGTKTANNIAFVWTNLVDNN</sequence>
<dbReference type="Proteomes" id="UP000035680">
    <property type="component" value="Unassembled WGS sequence"/>
</dbReference>